<dbReference type="InterPro" id="IPR037208">
    <property type="entry name" value="Spo0E-like_sf"/>
</dbReference>
<dbReference type="AlphaFoldDB" id="A0A1M6CRU2"/>
<dbReference type="Gene3D" id="4.10.280.10">
    <property type="entry name" value="Helix-loop-helix DNA-binding domain"/>
    <property type="match status" value="1"/>
</dbReference>
<organism evidence="1 2">
    <name type="scientific">Geosporobacter subterraneus DSM 17957</name>
    <dbReference type="NCBI Taxonomy" id="1121919"/>
    <lineage>
        <taxon>Bacteria</taxon>
        <taxon>Bacillati</taxon>
        <taxon>Bacillota</taxon>
        <taxon>Clostridia</taxon>
        <taxon>Peptostreptococcales</taxon>
        <taxon>Thermotaleaceae</taxon>
        <taxon>Geosporobacter</taxon>
    </lineage>
</organism>
<evidence type="ECO:0000313" key="2">
    <source>
        <dbReference type="Proteomes" id="UP000184536"/>
    </source>
</evidence>
<dbReference type="GO" id="GO:0046983">
    <property type="term" value="F:protein dimerization activity"/>
    <property type="evidence" value="ECO:0007669"/>
    <property type="project" value="InterPro"/>
</dbReference>
<dbReference type="Proteomes" id="UP000184536">
    <property type="component" value="Unassembled WGS sequence"/>
</dbReference>
<evidence type="ECO:0000313" key="1">
    <source>
        <dbReference type="EMBL" id="SHI63514.1"/>
    </source>
</evidence>
<dbReference type="InterPro" id="IPR036638">
    <property type="entry name" value="HLH_DNA-bd_sf"/>
</dbReference>
<dbReference type="STRING" id="1121919.SAMN02745975_00302"/>
<dbReference type="GO" id="GO:0043937">
    <property type="term" value="P:regulation of sporulation"/>
    <property type="evidence" value="ECO:0007669"/>
    <property type="project" value="InterPro"/>
</dbReference>
<gene>
    <name evidence="1" type="ORF">SAMN02745975_00302</name>
</gene>
<keyword evidence="2" id="KW-1185">Reference proteome</keyword>
<accession>A0A1M6CRU2</accession>
<dbReference type="Pfam" id="PF09388">
    <property type="entry name" value="SpoOE-like"/>
    <property type="match status" value="1"/>
</dbReference>
<dbReference type="RefSeq" id="WP_110939603.1">
    <property type="nucleotide sequence ID" value="NZ_FQZV01000004.1"/>
</dbReference>
<dbReference type="InterPro" id="IPR018540">
    <property type="entry name" value="Spo0E-like"/>
</dbReference>
<dbReference type="OrthoDB" id="1684414at2"/>
<reference evidence="2" key="1">
    <citation type="submission" date="2016-11" db="EMBL/GenBank/DDBJ databases">
        <authorList>
            <person name="Varghese N."/>
            <person name="Submissions S."/>
        </authorList>
    </citation>
    <scope>NUCLEOTIDE SEQUENCE [LARGE SCALE GENOMIC DNA]</scope>
    <source>
        <strain evidence="2">DSM 17957</strain>
    </source>
</reference>
<name>A0A1M6CRU2_9FIRM</name>
<sequence length="59" mass="7247">MVQEKNYLNLDSKIDENRKKLEDMISRHDSINHDEILLISQQLDELITLFYRERKEKEK</sequence>
<dbReference type="SUPFAM" id="SSF140500">
    <property type="entry name" value="BAS1536-like"/>
    <property type="match status" value="1"/>
</dbReference>
<proteinExistence type="predicted"/>
<protein>
    <submittedName>
        <fullName evidence="1">Spo0E like sporulation regulatory protein</fullName>
    </submittedName>
</protein>
<dbReference type="EMBL" id="FQZV01000004">
    <property type="protein sequence ID" value="SHI63514.1"/>
    <property type="molecule type" value="Genomic_DNA"/>
</dbReference>